<evidence type="ECO:0000313" key="1">
    <source>
        <dbReference type="EMBL" id="OUO01552.1"/>
    </source>
</evidence>
<evidence type="ECO:0000313" key="2">
    <source>
        <dbReference type="Proteomes" id="UP000195386"/>
    </source>
</evidence>
<reference evidence="2" key="1">
    <citation type="submission" date="2017-04" db="EMBL/GenBank/DDBJ databases">
        <title>Function of individual gut microbiota members based on whole genome sequencing of pure cultures obtained from chicken caecum.</title>
        <authorList>
            <person name="Medvecky M."/>
            <person name="Cejkova D."/>
            <person name="Polansky O."/>
            <person name="Karasova D."/>
            <person name="Kubasova T."/>
            <person name="Cizek A."/>
            <person name="Rychlik I."/>
        </authorList>
    </citation>
    <scope>NUCLEOTIDE SEQUENCE [LARGE SCALE GENOMIC DNA]</scope>
    <source>
        <strain evidence="2">An43</strain>
    </source>
</reference>
<dbReference type="EMBL" id="NFII01000005">
    <property type="protein sequence ID" value="OUO01552.1"/>
    <property type="molecule type" value="Genomic_DNA"/>
</dbReference>
<protein>
    <submittedName>
        <fullName evidence="1">Uncharacterized protein</fullName>
    </submittedName>
</protein>
<accession>A0A1Y3YW25</accession>
<dbReference type="AlphaFoldDB" id="A0A1Y3YW25"/>
<sequence length="538" mass="63481">MLYYQFRNYEEFKEIFAVEKRSNGAKVRKNKILLSHLKNADLLKYCRERNDFTLLDIKDMAQLQQSVTDAVCSSGKQDDSLPHKVELIGCTYWSAQYRTDEARGICEDGDHGSIRYVNMERSRVFKMKSAKFLRAVMLETSVGKVLSPSVVNWLCGDVFTKQWYTFTLGCTSNMELHVDNNFEAIYDSYRYKGDFNSCMTDKERHFFYLDSVQAKAAYLKDEEGKIVARAVLFTEVTDQDNRRWRLLERQYTTGEDEMLKYMLVNKLIQENRIDGYKIVGASCHEANAFVGIDGSSLFDRRFEIDCVLSMDNTLSYQDSFKWYDYDERKAYNYKHSEDDYLLDTTDRNLNGDDDESDEAWDEYHQRYCTETRVCYMQGREIEVDVDDLEDFNYISSCGDYYHHDDTVCCDWCEGYCLTDHSVYSEITEEYYCCEQCRENAESSHKENYWHYSEYDKAWFEDADELTEIHIWNPQEETYRSLTIHVDTMESLLDNGQAVCFEDEYYDLLDSETGLSLNYSDDTNAYEEEHEYATVEEAV</sequence>
<organism evidence="1 2">
    <name type="scientific">Bacteroides clarus</name>
    <dbReference type="NCBI Taxonomy" id="626929"/>
    <lineage>
        <taxon>Bacteria</taxon>
        <taxon>Pseudomonadati</taxon>
        <taxon>Bacteroidota</taxon>
        <taxon>Bacteroidia</taxon>
        <taxon>Bacteroidales</taxon>
        <taxon>Bacteroidaceae</taxon>
        <taxon>Bacteroides</taxon>
    </lineage>
</organism>
<gene>
    <name evidence="1" type="ORF">B5F97_07880</name>
</gene>
<name>A0A1Y3YW25_9BACE</name>
<proteinExistence type="predicted"/>
<dbReference type="RefSeq" id="WP_239419936.1">
    <property type="nucleotide sequence ID" value="NZ_NFII01000005.1"/>
</dbReference>
<dbReference type="Proteomes" id="UP000195386">
    <property type="component" value="Unassembled WGS sequence"/>
</dbReference>
<comment type="caution">
    <text evidence="1">The sequence shown here is derived from an EMBL/GenBank/DDBJ whole genome shotgun (WGS) entry which is preliminary data.</text>
</comment>